<evidence type="ECO:0000313" key="1">
    <source>
        <dbReference type="EMBL" id="MBE1460580.1"/>
    </source>
</evidence>
<reference evidence="1 2" key="1">
    <citation type="submission" date="2020-10" db="EMBL/GenBank/DDBJ databases">
        <title>Sequencing the genomes of 1000 actinobacteria strains.</title>
        <authorList>
            <person name="Klenk H.-P."/>
        </authorList>
    </citation>
    <scope>NUCLEOTIDE SEQUENCE [LARGE SCALE GENOMIC DNA]</scope>
    <source>
        <strain evidence="1 2">DSM 45157</strain>
    </source>
</reference>
<sequence>MNSTDNEKRTHSMAIQGALPVAFGTVFPHGAFALGVEAITDFETKRPQLDKDTGLPLWAVDVIDADPEARGKAKSVKVKVAAEVCPTLPDEVPGLPFRPIEFEAMAVMPYVDDNGRRPRVAYSLRARGVKAPGGAGGRRAPAAKDAA</sequence>
<gene>
    <name evidence="1" type="ORF">H4W79_004794</name>
</gene>
<keyword evidence="2" id="KW-1185">Reference proteome</keyword>
<organism evidence="1 2">
    <name type="scientific">Nocardiopsis terrae</name>
    <dbReference type="NCBI Taxonomy" id="372655"/>
    <lineage>
        <taxon>Bacteria</taxon>
        <taxon>Bacillati</taxon>
        <taxon>Actinomycetota</taxon>
        <taxon>Actinomycetes</taxon>
        <taxon>Streptosporangiales</taxon>
        <taxon>Nocardiopsidaceae</taxon>
        <taxon>Nocardiopsis</taxon>
    </lineage>
</organism>
<evidence type="ECO:0008006" key="3">
    <source>
        <dbReference type="Google" id="ProtNLM"/>
    </source>
</evidence>
<accession>A0ABR9HNI0</accession>
<dbReference type="Proteomes" id="UP000598217">
    <property type="component" value="Unassembled WGS sequence"/>
</dbReference>
<comment type="caution">
    <text evidence="1">The sequence shown here is derived from an EMBL/GenBank/DDBJ whole genome shotgun (WGS) entry which is preliminary data.</text>
</comment>
<proteinExistence type="predicted"/>
<protein>
    <recommendedName>
        <fullName evidence="3">Plasmid replication, integration and excision activator</fullName>
    </recommendedName>
</protein>
<evidence type="ECO:0000313" key="2">
    <source>
        <dbReference type="Proteomes" id="UP000598217"/>
    </source>
</evidence>
<name>A0ABR9HNI0_9ACTN</name>
<dbReference type="EMBL" id="JADBDY010000001">
    <property type="protein sequence ID" value="MBE1460580.1"/>
    <property type="molecule type" value="Genomic_DNA"/>
</dbReference>